<evidence type="ECO:0000256" key="3">
    <source>
        <dbReference type="ARBA" id="ARBA00023125"/>
    </source>
</evidence>
<protein>
    <submittedName>
        <fullName evidence="6">Transcriptional regulator LysR family</fullName>
    </submittedName>
</protein>
<gene>
    <name evidence="6" type="ORF">BRPE64_ECDS03210</name>
</gene>
<reference evidence="6 7" key="1">
    <citation type="journal article" date="2013" name="Genome Announc.">
        <title>Complete Genome Sequence of Burkholderia sp. Strain RPE64, Bacterial Symbiont of the Bean Bug Riptortus pedestris.</title>
        <authorList>
            <person name="Shibata T.F."/>
            <person name="Maeda T."/>
            <person name="Nikoh N."/>
            <person name="Yamaguchi K."/>
            <person name="Oshima K."/>
            <person name="Hattori M."/>
            <person name="Nishiyama T."/>
            <person name="Hasebe M."/>
            <person name="Fukatsu T."/>
            <person name="Kikuchi Y."/>
            <person name="Shigenobu S."/>
        </authorList>
    </citation>
    <scope>NUCLEOTIDE SEQUENCE [LARGE SCALE GENOMIC DNA]</scope>
    <source>
        <plasmid evidence="6 7">p2</plasmid>
    </source>
</reference>
<dbReference type="GO" id="GO:0043565">
    <property type="term" value="F:sequence-specific DNA binding"/>
    <property type="evidence" value="ECO:0007669"/>
    <property type="project" value="TreeGrafter"/>
</dbReference>
<dbReference type="Gene3D" id="1.10.10.10">
    <property type="entry name" value="Winged helix-like DNA-binding domain superfamily/Winged helix DNA-binding domain"/>
    <property type="match status" value="1"/>
</dbReference>
<organism evidence="6 7">
    <name type="scientific">Caballeronia insecticola</name>
    <dbReference type="NCBI Taxonomy" id="758793"/>
    <lineage>
        <taxon>Bacteria</taxon>
        <taxon>Pseudomonadati</taxon>
        <taxon>Pseudomonadota</taxon>
        <taxon>Betaproteobacteria</taxon>
        <taxon>Burkholderiales</taxon>
        <taxon>Burkholderiaceae</taxon>
        <taxon>Caballeronia</taxon>
    </lineage>
</organism>
<dbReference type="PROSITE" id="PS50931">
    <property type="entry name" value="HTH_LYSR"/>
    <property type="match status" value="1"/>
</dbReference>
<dbReference type="EMBL" id="AP013062">
    <property type="protein sequence ID" value="BAO94203.1"/>
    <property type="molecule type" value="Genomic_DNA"/>
</dbReference>
<dbReference type="Pfam" id="PF03466">
    <property type="entry name" value="LysR_substrate"/>
    <property type="match status" value="1"/>
</dbReference>
<evidence type="ECO:0000259" key="5">
    <source>
        <dbReference type="PROSITE" id="PS50931"/>
    </source>
</evidence>
<evidence type="ECO:0000313" key="7">
    <source>
        <dbReference type="Proteomes" id="UP000013966"/>
    </source>
</evidence>
<dbReference type="KEGG" id="buo:BRPE64_ECDS03210"/>
<dbReference type="CDD" id="cd08472">
    <property type="entry name" value="PBP2_CrgA_like_3"/>
    <property type="match status" value="1"/>
</dbReference>
<dbReference type="FunFam" id="1.10.10.10:FF:000001">
    <property type="entry name" value="LysR family transcriptional regulator"/>
    <property type="match status" value="1"/>
</dbReference>
<keyword evidence="6" id="KW-0614">Plasmid</keyword>
<dbReference type="HOGENOM" id="CLU_039613_16_3_4"/>
<evidence type="ECO:0000256" key="4">
    <source>
        <dbReference type="ARBA" id="ARBA00023163"/>
    </source>
</evidence>
<keyword evidence="4" id="KW-0804">Transcription</keyword>
<keyword evidence="7" id="KW-1185">Reference proteome</keyword>
<dbReference type="SUPFAM" id="SSF53850">
    <property type="entry name" value="Periplasmic binding protein-like II"/>
    <property type="match status" value="1"/>
</dbReference>
<name>A0A060PJV7_9BURK</name>
<dbReference type="InterPro" id="IPR036390">
    <property type="entry name" value="WH_DNA-bd_sf"/>
</dbReference>
<sequence length="334" mass="37171">MDKLKEMEVFTKIVEMNSFSRAAEAMEMTPATATIIVQRLEARLDVRLLHRTTRRLKLTDEGAEFYKRCAQVLAEIEESEHALTGHGKRPLGRLHVEMPGSLGRFVVLPQLSQFRSMYPDLELMIGLSNNQIDLVEEGVDCAIRVGVLPDSSLGVRRLGALELVTLASPAYLKRHGTPRTLAELDSHASVHYFSNRTGRTLNFSFEEKGEPTEVRMNGRLGFNDAEAYVLAGVHGLGIVQAPRYIAHAHMASGALVEVLPQFKPHSRSVSAIFPHNKHLAPKVRVFLDWAADLFAQCPLLMGQGSAGTFPDNEKGRKTSFRSVMMQDRLDELAL</sequence>
<keyword evidence="2" id="KW-0805">Transcription regulation</keyword>
<evidence type="ECO:0000256" key="2">
    <source>
        <dbReference type="ARBA" id="ARBA00023015"/>
    </source>
</evidence>
<dbReference type="AlphaFoldDB" id="A0A060PJV7"/>
<dbReference type="PANTHER" id="PTHR30537">
    <property type="entry name" value="HTH-TYPE TRANSCRIPTIONAL REGULATOR"/>
    <property type="match status" value="1"/>
</dbReference>
<dbReference type="GO" id="GO:0003700">
    <property type="term" value="F:DNA-binding transcription factor activity"/>
    <property type="evidence" value="ECO:0007669"/>
    <property type="project" value="InterPro"/>
</dbReference>
<dbReference type="SUPFAM" id="SSF46785">
    <property type="entry name" value="Winged helix' DNA-binding domain"/>
    <property type="match status" value="1"/>
</dbReference>
<dbReference type="InterPro" id="IPR058163">
    <property type="entry name" value="LysR-type_TF_proteobact-type"/>
</dbReference>
<reference evidence="6 7" key="2">
    <citation type="journal article" date="2018" name="Int. J. Syst. Evol. Microbiol.">
        <title>Burkholderia insecticola sp. nov., a gut symbiotic bacterium of the bean bug Riptortus pedestris.</title>
        <authorList>
            <person name="Takeshita K."/>
            <person name="Tamaki H."/>
            <person name="Ohbayashi T."/>
            <person name="Meng X.-Y."/>
            <person name="Sone T."/>
            <person name="Mitani Y."/>
            <person name="Peeters C."/>
            <person name="Kikuchi Y."/>
            <person name="Vandamme P."/>
        </authorList>
    </citation>
    <scope>NUCLEOTIDE SEQUENCE [LARGE SCALE GENOMIC DNA]</scope>
    <source>
        <strain evidence="6">RPE64</strain>
        <plasmid evidence="6 7">p2</plasmid>
    </source>
</reference>
<proteinExistence type="inferred from homology"/>
<dbReference type="GO" id="GO:0006351">
    <property type="term" value="P:DNA-templated transcription"/>
    <property type="evidence" value="ECO:0007669"/>
    <property type="project" value="TreeGrafter"/>
</dbReference>
<dbReference type="InterPro" id="IPR005119">
    <property type="entry name" value="LysR_subst-bd"/>
</dbReference>
<dbReference type="Gene3D" id="3.40.190.290">
    <property type="match status" value="1"/>
</dbReference>
<dbReference type="Proteomes" id="UP000013966">
    <property type="component" value="Plasmid p2"/>
</dbReference>
<dbReference type="PANTHER" id="PTHR30537:SF72">
    <property type="entry name" value="LYSR FAMILY TRANSCRIPTIONAL REGULATOR"/>
    <property type="match status" value="1"/>
</dbReference>
<feature type="domain" description="HTH lysR-type" evidence="5">
    <location>
        <begin position="1"/>
        <end position="59"/>
    </location>
</feature>
<dbReference type="InterPro" id="IPR036388">
    <property type="entry name" value="WH-like_DNA-bd_sf"/>
</dbReference>
<accession>A0A060PJV7</accession>
<dbReference type="RefSeq" id="WP_044044403.1">
    <property type="nucleotide sequence ID" value="NC_021295.1"/>
</dbReference>
<keyword evidence="3" id="KW-0238">DNA-binding</keyword>
<dbReference type="Pfam" id="PF00126">
    <property type="entry name" value="HTH_1"/>
    <property type="match status" value="1"/>
</dbReference>
<comment type="similarity">
    <text evidence="1">Belongs to the LysR transcriptional regulatory family.</text>
</comment>
<geneLocation type="plasmid" evidence="6 7">
    <name>p2</name>
</geneLocation>
<evidence type="ECO:0000313" key="6">
    <source>
        <dbReference type="EMBL" id="BAO94203.1"/>
    </source>
</evidence>
<dbReference type="InterPro" id="IPR000847">
    <property type="entry name" value="LysR_HTH_N"/>
</dbReference>
<evidence type="ECO:0000256" key="1">
    <source>
        <dbReference type="ARBA" id="ARBA00009437"/>
    </source>
</evidence>